<dbReference type="Proteomes" id="UP000594638">
    <property type="component" value="Unassembled WGS sequence"/>
</dbReference>
<gene>
    <name evidence="1" type="ORF">OLEA9_A111962</name>
</gene>
<comment type="caution">
    <text evidence="1">The sequence shown here is derived from an EMBL/GenBank/DDBJ whole genome shotgun (WGS) entry which is preliminary data.</text>
</comment>
<evidence type="ECO:0000313" key="2">
    <source>
        <dbReference type="Proteomes" id="UP000594638"/>
    </source>
</evidence>
<name>A0A8S0T3U4_OLEEU</name>
<feature type="non-terminal residue" evidence="1">
    <location>
        <position position="1"/>
    </location>
</feature>
<protein>
    <submittedName>
        <fullName evidence="1">Uncharacterized protein</fullName>
    </submittedName>
</protein>
<reference evidence="1 2" key="1">
    <citation type="submission" date="2019-12" db="EMBL/GenBank/DDBJ databases">
        <authorList>
            <person name="Alioto T."/>
            <person name="Alioto T."/>
            <person name="Gomez Garrido J."/>
        </authorList>
    </citation>
    <scope>NUCLEOTIDE SEQUENCE [LARGE SCALE GENOMIC DNA]</scope>
</reference>
<accession>A0A8S0T3U4</accession>
<dbReference type="AlphaFoldDB" id="A0A8S0T3U4"/>
<sequence length="240" mass="27077">LSRLTLVAAALRSPLKEASTRVTKGKAKFTMATKRDNVSKARTCVPEGISIGKNQANSSSFKGKKDFSGAIGKLKELSVNLSSEDIPRKCCESNLPDSEDEPMRQEMEMLEEFHRYELCCKSQKTRILDSLMLGITDSESLAPPPYMAMLMEQKEERRKQFKASEERIALEIEKLIREMSPVHVPKSKGRKRSEEERMVLAIEEMIDGMPSVYIPKSEGPGTLYERMVLVSEAERSLMNP</sequence>
<organism evidence="1 2">
    <name type="scientific">Olea europaea subsp. europaea</name>
    <dbReference type="NCBI Taxonomy" id="158383"/>
    <lineage>
        <taxon>Eukaryota</taxon>
        <taxon>Viridiplantae</taxon>
        <taxon>Streptophyta</taxon>
        <taxon>Embryophyta</taxon>
        <taxon>Tracheophyta</taxon>
        <taxon>Spermatophyta</taxon>
        <taxon>Magnoliopsida</taxon>
        <taxon>eudicotyledons</taxon>
        <taxon>Gunneridae</taxon>
        <taxon>Pentapetalae</taxon>
        <taxon>asterids</taxon>
        <taxon>lamiids</taxon>
        <taxon>Lamiales</taxon>
        <taxon>Oleaceae</taxon>
        <taxon>Oleeae</taxon>
        <taxon>Olea</taxon>
    </lineage>
</organism>
<dbReference type="EMBL" id="CACTIH010005665">
    <property type="protein sequence ID" value="CAA3000032.1"/>
    <property type="molecule type" value="Genomic_DNA"/>
</dbReference>
<proteinExistence type="predicted"/>
<dbReference type="Gramene" id="OE9A111962T3">
    <property type="protein sequence ID" value="OE9A111962C3"/>
    <property type="gene ID" value="OE9A111962"/>
</dbReference>
<evidence type="ECO:0000313" key="1">
    <source>
        <dbReference type="EMBL" id="CAA3000032.1"/>
    </source>
</evidence>
<keyword evidence="2" id="KW-1185">Reference proteome</keyword>